<accession>A0A0L8I614</accession>
<dbReference type="AlphaFoldDB" id="A0A0L8I614"/>
<sequence length="49" mass="5425">MQLVIAKALFLLSIGFSPHFRIVFNLNADKIGALTLLRGYVTHHSCLAL</sequence>
<proteinExistence type="predicted"/>
<organism evidence="1">
    <name type="scientific">Octopus bimaculoides</name>
    <name type="common">California two-spotted octopus</name>
    <dbReference type="NCBI Taxonomy" id="37653"/>
    <lineage>
        <taxon>Eukaryota</taxon>
        <taxon>Metazoa</taxon>
        <taxon>Spiralia</taxon>
        <taxon>Lophotrochozoa</taxon>
        <taxon>Mollusca</taxon>
        <taxon>Cephalopoda</taxon>
        <taxon>Coleoidea</taxon>
        <taxon>Octopodiformes</taxon>
        <taxon>Octopoda</taxon>
        <taxon>Incirrata</taxon>
        <taxon>Octopodidae</taxon>
        <taxon>Octopus</taxon>
    </lineage>
</organism>
<gene>
    <name evidence="1" type="ORF">OCBIM_22032901mg</name>
</gene>
<evidence type="ECO:0000313" key="1">
    <source>
        <dbReference type="EMBL" id="KOF96902.1"/>
    </source>
</evidence>
<dbReference type="EMBL" id="KQ416458">
    <property type="protein sequence ID" value="KOF96902.1"/>
    <property type="molecule type" value="Genomic_DNA"/>
</dbReference>
<protein>
    <submittedName>
        <fullName evidence="1">Uncharacterized protein</fullName>
    </submittedName>
</protein>
<name>A0A0L8I614_OCTBM</name>
<reference evidence="1" key="1">
    <citation type="submission" date="2015-07" db="EMBL/GenBank/DDBJ databases">
        <title>MeaNS - Measles Nucleotide Surveillance Program.</title>
        <authorList>
            <person name="Tran T."/>
            <person name="Druce J."/>
        </authorList>
    </citation>
    <scope>NUCLEOTIDE SEQUENCE</scope>
    <source>
        <strain evidence="1">UCB-OBI-ISO-001</strain>
        <tissue evidence="1">Gonad</tissue>
    </source>
</reference>